<dbReference type="RefSeq" id="WP_194699789.1">
    <property type="nucleotide sequence ID" value="NZ_JADKNH010000001.1"/>
</dbReference>
<feature type="domain" description="4-oxalocrotonate tautomerase-like" evidence="2">
    <location>
        <begin position="4"/>
        <end position="53"/>
    </location>
</feature>
<dbReference type="InterPro" id="IPR004370">
    <property type="entry name" value="4-OT-like_dom"/>
</dbReference>
<dbReference type="InterPro" id="IPR014347">
    <property type="entry name" value="Tautomerase/MIF_sf"/>
</dbReference>
<comment type="caution">
    <text evidence="3">The sequence shown here is derived from an EMBL/GenBank/DDBJ whole genome shotgun (WGS) entry which is preliminary data.</text>
</comment>
<evidence type="ECO:0000259" key="2">
    <source>
        <dbReference type="Pfam" id="PF01361"/>
    </source>
</evidence>
<gene>
    <name evidence="3" type="ORF">ISU02_00335</name>
</gene>
<sequence>MPFINLTVGPMTQEKKKALIEKLVDASMSVTGAPEQSHTVVIHEMPLDALSIGKTTVEEMVAARESKK</sequence>
<organism evidence="3 4">
    <name type="scientific">Fusibacter ferrireducens</name>
    <dbReference type="NCBI Taxonomy" id="2785058"/>
    <lineage>
        <taxon>Bacteria</taxon>
        <taxon>Bacillati</taxon>
        <taxon>Bacillota</taxon>
        <taxon>Clostridia</taxon>
        <taxon>Eubacteriales</taxon>
        <taxon>Eubacteriales Family XII. Incertae Sedis</taxon>
        <taxon>Fusibacter</taxon>
    </lineage>
</organism>
<accession>A0ABR9ZMB3</accession>
<evidence type="ECO:0000313" key="3">
    <source>
        <dbReference type="EMBL" id="MBF4691539.1"/>
    </source>
</evidence>
<name>A0ABR9ZMB3_9FIRM</name>
<keyword evidence="4" id="KW-1185">Reference proteome</keyword>
<dbReference type="Gene3D" id="3.30.429.10">
    <property type="entry name" value="Macrophage Migration Inhibitory Factor"/>
    <property type="match status" value="1"/>
</dbReference>
<proteinExistence type="predicted"/>
<keyword evidence="1" id="KW-0413">Isomerase</keyword>
<evidence type="ECO:0000313" key="4">
    <source>
        <dbReference type="Proteomes" id="UP000614200"/>
    </source>
</evidence>
<dbReference type="Proteomes" id="UP000614200">
    <property type="component" value="Unassembled WGS sequence"/>
</dbReference>
<protein>
    <submittedName>
        <fullName evidence="3">Tautomerase family protein</fullName>
    </submittedName>
</protein>
<dbReference type="Pfam" id="PF01361">
    <property type="entry name" value="Tautomerase"/>
    <property type="match status" value="1"/>
</dbReference>
<reference evidence="3 4" key="1">
    <citation type="submission" date="2020-11" db="EMBL/GenBank/DDBJ databases">
        <title>Fusibacter basophilias sp. nov.</title>
        <authorList>
            <person name="Qiu D."/>
        </authorList>
    </citation>
    <scope>NUCLEOTIDE SEQUENCE [LARGE SCALE GENOMIC DNA]</scope>
    <source>
        <strain evidence="3 4">Q10-2</strain>
    </source>
</reference>
<dbReference type="EMBL" id="JADKNH010000001">
    <property type="protein sequence ID" value="MBF4691539.1"/>
    <property type="molecule type" value="Genomic_DNA"/>
</dbReference>
<dbReference type="SUPFAM" id="SSF55331">
    <property type="entry name" value="Tautomerase/MIF"/>
    <property type="match status" value="1"/>
</dbReference>
<evidence type="ECO:0000256" key="1">
    <source>
        <dbReference type="ARBA" id="ARBA00023235"/>
    </source>
</evidence>